<proteinExistence type="predicted"/>
<name>A0A0N4U8H6_DRAME</name>
<dbReference type="Gene3D" id="3.40.50.410">
    <property type="entry name" value="von Willebrand factor, type A domain"/>
    <property type="match status" value="2"/>
</dbReference>
<dbReference type="InterPro" id="IPR052229">
    <property type="entry name" value="Collagen-VI/PIF"/>
</dbReference>
<feature type="domain" description="VWFA" evidence="2">
    <location>
        <begin position="2"/>
        <end position="195"/>
    </location>
</feature>
<dbReference type="AlphaFoldDB" id="A0A0N4U8H6"/>
<dbReference type="InterPro" id="IPR002035">
    <property type="entry name" value="VWF_A"/>
</dbReference>
<dbReference type="PRINTS" id="PR00453">
    <property type="entry name" value="VWFADOMAIN"/>
</dbReference>
<dbReference type="PANTHER" id="PTHR22588">
    <property type="entry name" value="VWFA DOMAIN-CONTAINING PROTEIN"/>
    <property type="match status" value="1"/>
</dbReference>
<dbReference type="PANTHER" id="PTHR22588:SF3">
    <property type="entry name" value="VWFA DOMAIN-CONTAINING PROTEIN"/>
    <property type="match status" value="1"/>
</dbReference>
<dbReference type="Proteomes" id="UP000038040">
    <property type="component" value="Unplaced"/>
</dbReference>
<evidence type="ECO:0000313" key="4">
    <source>
        <dbReference type="WBParaSite" id="DME_0000334801-mRNA-1"/>
    </source>
</evidence>
<feature type="transmembrane region" description="Helical" evidence="1">
    <location>
        <begin position="447"/>
        <end position="467"/>
    </location>
</feature>
<keyword evidence="1" id="KW-0472">Membrane</keyword>
<protein>
    <submittedName>
        <fullName evidence="4">VWFA domain-containing protein</fullName>
    </submittedName>
</protein>
<dbReference type="SMART" id="SM00327">
    <property type="entry name" value="VWA"/>
    <property type="match status" value="2"/>
</dbReference>
<feature type="domain" description="VWFA" evidence="2">
    <location>
        <begin position="279"/>
        <end position="453"/>
    </location>
</feature>
<sequence length="474" mass="53947">LDILFVIDRSMSVEHEFKKQIEFATSLVDKLFDEDFVTHIQIAAISFANVRLILGHFCNFNTTYTDAKVEIKFDPIKTKTEIIEKLRSIQHTGGETSAAVGVNLAIQTIRTSRRPNVRLLFGLISDGNSQDDWTKVSETANLCSELHNLADVDTYAVTFSKKFSFAELHAYAGDKWKVFIDEQANQLLEHICNDYFIVFLRFSKLGSVEDKKLNNCRRNKLPEIENREIEKKKSSICNVNLSLKLDKGEGDSLLNINCLILQSHLPQYLLFCDIIDLIDIVIVLDKSTSMVDDFSSGKKLVEQLIMSVREDDYLSRIRFSLITFNDIARSELDLGTIVSRDKILSVLNGIQHTGGETSAASGILSAISQIARGHRENARLIVILLSDGGSKDDWPVVISMSNKLHATNAEVFAVTMSKRYYKDELLIYAGDLKRLFTDMNSRSDVCLLLFTYLLYLLFTFVYLINFFKHRFIRK</sequence>
<dbReference type="Pfam" id="PF00092">
    <property type="entry name" value="VWA"/>
    <property type="match status" value="2"/>
</dbReference>
<accession>A0A0N4U8H6</accession>
<dbReference type="WBParaSite" id="DME_0000334801-mRNA-1">
    <property type="protein sequence ID" value="DME_0000334801-mRNA-1"/>
    <property type="gene ID" value="DME_0000334801"/>
</dbReference>
<evidence type="ECO:0000256" key="1">
    <source>
        <dbReference type="SAM" id="Phobius"/>
    </source>
</evidence>
<dbReference type="PROSITE" id="PS50234">
    <property type="entry name" value="VWFA"/>
    <property type="match status" value="2"/>
</dbReference>
<organism evidence="3 4">
    <name type="scientific">Dracunculus medinensis</name>
    <name type="common">Guinea worm</name>
    <dbReference type="NCBI Taxonomy" id="318479"/>
    <lineage>
        <taxon>Eukaryota</taxon>
        <taxon>Metazoa</taxon>
        <taxon>Ecdysozoa</taxon>
        <taxon>Nematoda</taxon>
        <taxon>Chromadorea</taxon>
        <taxon>Rhabditida</taxon>
        <taxon>Spirurina</taxon>
        <taxon>Dracunculoidea</taxon>
        <taxon>Dracunculidae</taxon>
        <taxon>Dracunculus</taxon>
    </lineage>
</organism>
<dbReference type="CDD" id="cd00198">
    <property type="entry name" value="vWFA"/>
    <property type="match status" value="1"/>
</dbReference>
<evidence type="ECO:0000259" key="2">
    <source>
        <dbReference type="PROSITE" id="PS50234"/>
    </source>
</evidence>
<keyword evidence="1" id="KW-0812">Transmembrane</keyword>
<dbReference type="SUPFAM" id="SSF53300">
    <property type="entry name" value="vWA-like"/>
    <property type="match status" value="2"/>
</dbReference>
<keyword evidence="1" id="KW-1133">Transmembrane helix</keyword>
<reference evidence="4" key="1">
    <citation type="submission" date="2017-02" db="UniProtKB">
        <authorList>
            <consortium name="WormBaseParasite"/>
        </authorList>
    </citation>
    <scope>IDENTIFICATION</scope>
</reference>
<dbReference type="InterPro" id="IPR036465">
    <property type="entry name" value="vWFA_dom_sf"/>
</dbReference>
<evidence type="ECO:0000313" key="3">
    <source>
        <dbReference type="Proteomes" id="UP000038040"/>
    </source>
</evidence>